<gene>
    <name evidence="1" type="ORF">L6164_007378</name>
</gene>
<comment type="caution">
    <text evidence="1">The sequence shown here is derived from an EMBL/GenBank/DDBJ whole genome shotgun (WGS) entry which is preliminary data.</text>
</comment>
<name>A0ACB9PEJ0_BAUVA</name>
<proteinExistence type="predicted"/>
<protein>
    <submittedName>
        <fullName evidence="1">Uncharacterized protein</fullName>
    </submittedName>
</protein>
<evidence type="ECO:0000313" key="1">
    <source>
        <dbReference type="EMBL" id="KAI4346487.1"/>
    </source>
</evidence>
<reference evidence="1 2" key="1">
    <citation type="journal article" date="2022" name="DNA Res.">
        <title>Chromosomal-level genome assembly of the orchid tree Bauhinia variegata (Leguminosae; Cercidoideae) supports the allotetraploid origin hypothesis of Bauhinia.</title>
        <authorList>
            <person name="Zhong Y."/>
            <person name="Chen Y."/>
            <person name="Zheng D."/>
            <person name="Pang J."/>
            <person name="Liu Y."/>
            <person name="Luo S."/>
            <person name="Meng S."/>
            <person name="Qian L."/>
            <person name="Wei D."/>
            <person name="Dai S."/>
            <person name="Zhou R."/>
        </authorList>
    </citation>
    <scope>NUCLEOTIDE SEQUENCE [LARGE SCALE GENOMIC DNA]</scope>
    <source>
        <strain evidence="1">BV-YZ2020</strain>
    </source>
</reference>
<dbReference type="EMBL" id="CM039429">
    <property type="protein sequence ID" value="KAI4346487.1"/>
    <property type="molecule type" value="Genomic_DNA"/>
</dbReference>
<dbReference type="Proteomes" id="UP000828941">
    <property type="component" value="Chromosome 4"/>
</dbReference>
<accession>A0ACB9PEJ0</accession>
<sequence length="74" mass="8135">MFVTRSLQTIKQALAAQVHINEPMATKPFRTPGAGPMQPNPTSSKPGIEEKLYPRGEDIILTGHNPHNTLECRA</sequence>
<keyword evidence="2" id="KW-1185">Reference proteome</keyword>
<organism evidence="1 2">
    <name type="scientific">Bauhinia variegata</name>
    <name type="common">Purple orchid tree</name>
    <name type="synonym">Phanera variegata</name>
    <dbReference type="NCBI Taxonomy" id="167791"/>
    <lineage>
        <taxon>Eukaryota</taxon>
        <taxon>Viridiplantae</taxon>
        <taxon>Streptophyta</taxon>
        <taxon>Embryophyta</taxon>
        <taxon>Tracheophyta</taxon>
        <taxon>Spermatophyta</taxon>
        <taxon>Magnoliopsida</taxon>
        <taxon>eudicotyledons</taxon>
        <taxon>Gunneridae</taxon>
        <taxon>Pentapetalae</taxon>
        <taxon>rosids</taxon>
        <taxon>fabids</taxon>
        <taxon>Fabales</taxon>
        <taxon>Fabaceae</taxon>
        <taxon>Cercidoideae</taxon>
        <taxon>Cercideae</taxon>
        <taxon>Bauhiniinae</taxon>
        <taxon>Bauhinia</taxon>
    </lineage>
</organism>
<evidence type="ECO:0000313" key="2">
    <source>
        <dbReference type="Proteomes" id="UP000828941"/>
    </source>
</evidence>